<dbReference type="AlphaFoldDB" id="A0A385Z4N6"/>
<evidence type="ECO:0000256" key="11">
    <source>
        <dbReference type="ARBA" id="ARBA00023136"/>
    </source>
</evidence>
<evidence type="ECO:0000256" key="4">
    <source>
        <dbReference type="ARBA" id="ARBA00019692"/>
    </source>
</evidence>
<comment type="subcellular location">
    <subcellularLocation>
        <location evidence="2">Cell inner membrane</location>
        <topology evidence="2">Single-pass membrane protein</topology>
        <orientation evidence="2">Periplasmic side</orientation>
    </subcellularLocation>
</comment>
<evidence type="ECO:0000256" key="3">
    <source>
        <dbReference type="ARBA" id="ARBA00010358"/>
    </source>
</evidence>
<dbReference type="Proteomes" id="UP000265560">
    <property type="component" value="Chromosome"/>
</dbReference>
<comment type="similarity">
    <text evidence="3 16">Belongs to the lipase chaperone family.</text>
</comment>
<evidence type="ECO:0000256" key="1">
    <source>
        <dbReference type="ARBA" id="ARBA00003280"/>
    </source>
</evidence>
<protein>
    <recommendedName>
        <fullName evidence="4 16">Lipase chaperone</fullName>
    </recommendedName>
    <alternativeName>
        <fullName evidence="16">Lipase activator protein</fullName>
    </alternativeName>
    <alternativeName>
        <fullName evidence="15 16">Lipase foldase</fullName>
    </alternativeName>
    <alternativeName>
        <fullName evidence="13 16">Lipase helper protein</fullName>
    </alternativeName>
    <alternativeName>
        <fullName evidence="14 16">Lipase modulator</fullName>
    </alternativeName>
</protein>
<feature type="compositionally biased region" description="Polar residues" evidence="17">
    <location>
        <begin position="32"/>
        <end position="44"/>
    </location>
</feature>
<evidence type="ECO:0000256" key="16">
    <source>
        <dbReference type="HAMAP-Rule" id="MF_00790"/>
    </source>
</evidence>
<accession>A0A385Z4N6</accession>
<evidence type="ECO:0000256" key="9">
    <source>
        <dbReference type="ARBA" id="ARBA00022989"/>
    </source>
</evidence>
<dbReference type="OrthoDB" id="7025807at2"/>
<evidence type="ECO:0000256" key="10">
    <source>
        <dbReference type="ARBA" id="ARBA00023098"/>
    </source>
</evidence>
<keyword evidence="7 16" id="KW-0812">Transmembrane</keyword>
<dbReference type="Pfam" id="PF03280">
    <property type="entry name" value="Lipase_chap"/>
    <property type="match status" value="1"/>
</dbReference>
<dbReference type="InterPro" id="IPR004961">
    <property type="entry name" value="Lipase_chaperone"/>
</dbReference>
<keyword evidence="9 16" id="KW-1133">Transmembrane helix</keyword>
<evidence type="ECO:0000256" key="12">
    <source>
        <dbReference type="ARBA" id="ARBA00023186"/>
    </source>
</evidence>
<keyword evidence="19" id="KW-1185">Reference proteome</keyword>
<organism evidence="18 19">
    <name type="scientific">Pseudomonas cavernae</name>
    <dbReference type="NCBI Taxonomy" id="2320867"/>
    <lineage>
        <taxon>Bacteria</taxon>
        <taxon>Pseudomonadati</taxon>
        <taxon>Pseudomonadota</taxon>
        <taxon>Gammaproteobacteria</taxon>
        <taxon>Pseudomonadales</taxon>
        <taxon>Pseudomonadaceae</taxon>
        <taxon>Pseudomonas</taxon>
    </lineage>
</organism>
<dbReference type="GO" id="GO:0005886">
    <property type="term" value="C:plasma membrane"/>
    <property type="evidence" value="ECO:0007669"/>
    <property type="project" value="UniProtKB-SubCell"/>
</dbReference>
<evidence type="ECO:0000256" key="13">
    <source>
        <dbReference type="ARBA" id="ARBA00030948"/>
    </source>
</evidence>
<evidence type="ECO:0000256" key="7">
    <source>
        <dbReference type="ARBA" id="ARBA00022692"/>
    </source>
</evidence>
<evidence type="ECO:0000256" key="14">
    <source>
        <dbReference type="ARBA" id="ARBA00031542"/>
    </source>
</evidence>
<comment type="function">
    <text evidence="1 16">May be involved in the folding of the extracellular lipase during its passage through the periplasm.</text>
</comment>
<dbReference type="KEGG" id="pcav:D3880_09835"/>
<evidence type="ECO:0000256" key="17">
    <source>
        <dbReference type="SAM" id="MobiDB-lite"/>
    </source>
</evidence>
<keyword evidence="10 16" id="KW-0443">Lipid metabolism</keyword>
<evidence type="ECO:0000256" key="2">
    <source>
        <dbReference type="ARBA" id="ARBA00004383"/>
    </source>
</evidence>
<evidence type="ECO:0000256" key="6">
    <source>
        <dbReference type="ARBA" id="ARBA00022519"/>
    </source>
</evidence>
<keyword evidence="6 16" id="KW-0997">Cell inner membrane</keyword>
<dbReference type="HAMAP" id="MF_00790">
    <property type="entry name" value="Lipase_chap"/>
    <property type="match status" value="1"/>
</dbReference>
<feature type="region of interest" description="Disordered" evidence="17">
    <location>
        <begin position="28"/>
        <end position="61"/>
    </location>
</feature>
<dbReference type="EMBL" id="CP032419">
    <property type="protein sequence ID" value="AYC32668.1"/>
    <property type="molecule type" value="Genomic_DNA"/>
</dbReference>
<evidence type="ECO:0000313" key="18">
    <source>
        <dbReference type="EMBL" id="AYC32668.1"/>
    </source>
</evidence>
<dbReference type="GO" id="GO:0006457">
    <property type="term" value="P:protein folding"/>
    <property type="evidence" value="ECO:0007669"/>
    <property type="project" value="UniProtKB-UniRule"/>
</dbReference>
<dbReference type="NCBIfam" id="NF002334">
    <property type="entry name" value="PRK01294.1-2"/>
    <property type="match status" value="1"/>
</dbReference>
<keyword evidence="5 16" id="KW-1003">Cell membrane</keyword>
<evidence type="ECO:0000256" key="15">
    <source>
        <dbReference type="ARBA" id="ARBA00033028"/>
    </source>
</evidence>
<evidence type="ECO:0000256" key="8">
    <source>
        <dbReference type="ARBA" id="ARBA00022963"/>
    </source>
</evidence>
<keyword evidence="8 16" id="KW-0442">Lipid degradation</keyword>
<evidence type="ECO:0000256" key="5">
    <source>
        <dbReference type="ARBA" id="ARBA00022475"/>
    </source>
</evidence>
<dbReference type="GO" id="GO:0016042">
    <property type="term" value="P:lipid catabolic process"/>
    <property type="evidence" value="ECO:0007669"/>
    <property type="project" value="UniProtKB-UniRule"/>
</dbReference>
<dbReference type="RefSeq" id="WP_119893289.1">
    <property type="nucleotide sequence ID" value="NZ_CP032419.1"/>
</dbReference>
<reference evidence="19" key="1">
    <citation type="submission" date="2018-09" db="EMBL/GenBank/DDBJ databases">
        <authorList>
            <person name="Zhu H."/>
        </authorList>
    </citation>
    <scope>NUCLEOTIDE SEQUENCE [LARGE SCALE GENOMIC DNA]</scope>
    <source>
        <strain evidence="19">K2W31S-8</strain>
    </source>
</reference>
<gene>
    <name evidence="16" type="primary">lifO</name>
    <name evidence="18" type="ORF">D3880_09835</name>
</gene>
<dbReference type="SUPFAM" id="SSF158855">
    <property type="entry name" value="Lipase chaperone-like"/>
    <property type="match status" value="1"/>
</dbReference>
<dbReference type="GO" id="GO:0051082">
    <property type="term" value="F:unfolded protein binding"/>
    <property type="evidence" value="ECO:0007669"/>
    <property type="project" value="UniProtKB-UniRule"/>
</dbReference>
<keyword evidence="11 16" id="KW-0472">Membrane</keyword>
<proteinExistence type="inferred from homology"/>
<sequence>MKKLLLLLPVLFIAAVAMFLLQQPIPAPEAPSRTSETTDASSATPAAEPQAPTKTSALPPSVVPLPPSFRGTEVDGGFSIDESGNLLITQDIRRLFDYFLSAIGEEPLKTSIKRLRDYIAAVLDEPAEGQAQALLDQYLSYKRELVLLERDLPVLNDLDAIRRRETAVHDLRARIFSPEAHQALFALEEAYNRFNLERLAISRDSSLDAAAKGTAMDRLRESLPTELQDSVLPQLQSELLARTAELQAQGASAEQIRAMRQQLVGSEATTRLETLDQQRAAWKQRVEAYSAEKARIAAQDGLSEADKQAAIRRLAEEGFDERERLRLEAAEQMNKARQQPSKS</sequence>
<name>A0A385Z4N6_9PSED</name>
<keyword evidence="12 16" id="KW-0143">Chaperone</keyword>
<evidence type="ECO:0000313" key="19">
    <source>
        <dbReference type="Proteomes" id="UP000265560"/>
    </source>
</evidence>